<dbReference type="Proteomes" id="UP000228740">
    <property type="component" value="Unassembled WGS sequence"/>
</dbReference>
<evidence type="ECO:0000313" key="2">
    <source>
        <dbReference type="Proteomes" id="UP000228740"/>
    </source>
</evidence>
<organism evidence="1 2">
    <name type="scientific">Chryseobacterium geocarposphaerae</name>
    <dbReference type="NCBI Taxonomy" id="1416776"/>
    <lineage>
        <taxon>Bacteria</taxon>
        <taxon>Pseudomonadati</taxon>
        <taxon>Bacteroidota</taxon>
        <taxon>Flavobacteriia</taxon>
        <taxon>Flavobacteriales</taxon>
        <taxon>Weeksellaceae</taxon>
        <taxon>Chryseobacterium group</taxon>
        <taxon>Chryseobacterium</taxon>
    </lineage>
</organism>
<gene>
    <name evidence="1" type="ORF">CLV73_0323</name>
</gene>
<reference evidence="1 2" key="1">
    <citation type="submission" date="2017-11" db="EMBL/GenBank/DDBJ databases">
        <title>Genomic Encyclopedia of Archaeal and Bacterial Type Strains, Phase II (KMG-II): From Individual Species to Whole Genera.</title>
        <authorList>
            <person name="Goeker M."/>
        </authorList>
    </citation>
    <scope>NUCLEOTIDE SEQUENCE [LARGE SCALE GENOMIC DNA]</scope>
    <source>
        <strain evidence="1 2">DSM 27617</strain>
    </source>
</reference>
<comment type="caution">
    <text evidence="1">The sequence shown here is derived from an EMBL/GenBank/DDBJ whole genome shotgun (WGS) entry which is preliminary data.</text>
</comment>
<sequence>MKEILLFLVAPLSVFFCNTAFINNKIKAYERV</sequence>
<proteinExistence type="predicted"/>
<dbReference type="EMBL" id="PGFD01000001">
    <property type="protein sequence ID" value="PJJ66354.1"/>
    <property type="molecule type" value="Genomic_DNA"/>
</dbReference>
<accession>A0A2M9C6D1</accession>
<keyword evidence="2" id="KW-1185">Reference proteome</keyword>
<protein>
    <submittedName>
        <fullName evidence="1">Uncharacterized protein</fullName>
    </submittedName>
</protein>
<evidence type="ECO:0000313" key="1">
    <source>
        <dbReference type="EMBL" id="PJJ66354.1"/>
    </source>
</evidence>
<dbReference type="AlphaFoldDB" id="A0A2M9C6D1"/>
<name>A0A2M9C6D1_9FLAO</name>